<evidence type="ECO:0000256" key="2">
    <source>
        <dbReference type="ARBA" id="ARBA00023054"/>
    </source>
</evidence>
<dbReference type="AlphaFoldDB" id="A0A1U8IA08"/>
<accession>A0A1U8IA08</accession>
<keyword evidence="4" id="KW-1185">Reference proteome</keyword>
<evidence type="ECO:0000256" key="1">
    <source>
        <dbReference type="ARBA" id="ARBA00005921"/>
    </source>
</evidence>
<dbReference type="Pfam" id="PF05911">
    <property type="entry name" value="FPP"/>
    <property type="match status" value="2"/>
</dbReference>
<proteinExistence type="inferred from homology"/>
<dbReference type="STRING" id="3635.A0A1U8IA08"/>
<dbReference type="GeneID" id="107894287"/>
<comment type="similarity">
    <text evidence="1">Belongs to the FPP family.</text>
</comment>
<name>A0A1U8IA08_GOSHI</name>
<organism evidence="4 5">
    <name type="scientific">Gossypium hirsutum</name>
    <name type="common">Upland cotton</name>
    <name type="synonym">Gossypium mexicanum</name>
    <dbReference type="NCBI Taxonomy" id="3635"/>
    <lineage>
        <taxon>Eukaryota</taxon>
        <taxon>Viridiplantae</taxon>
        <taxon>Streptophyta</taxon>
        <taxon>Embryophyta</taxon>
        <taxon>Tracheophyta</taxon>
        <taxon>Spermatophyta</taxon>
        <taxon>Magnoliopsida</taxon>
        <taxon>eudicotyledons</taxon>
        <taxon>Gunneridae</taxon>
        <taxon>Pentapetalae</taxon>
        <taxon>rosids</taxon>
        <taxon>malvids</taxon>
        <taxon>Malvales</taxon>
        <taxon>Malvaceae</taxon>
        <taxon>Malvoideae</taxon>
        <taxon>Gossypium</taxon>
    </lineage>
</organism>
<feature type="coiled-coil region" evidence="3">
    <location>
        <begin position="596"/>
        <end position="665"/>
    </location>
</feature>
<evidence type="ECO:0000313" key="5">
    <source>
        <dbReference type="RefSeq" id="XP_016675056.2"/>
    </source>
</evidence>
<dbReference type="Proteomes" id="UP000818029">
    <property type="component" value="Chromosome A13"/>
</dbReference>
<evidence type="ECO:0000256" key="3">
    <source>
        <dbReference type="SAM" id="Coils"/>
    </source>
</evidence>
<reference evidence="4" key="1">
    <citation type="journal article" date="2020" name="Nat. Genet.">
        <title>Genomic diversifications of five Gossypium allopolyploid species and their impact on cotton improvement.</title>
        <authorList>
            <person name="Chen Z.J."/>
            <person name="Sreedasyam A."/>
            <person name="Ando A."/>
            <person name="Song Q."/>
            <person name="De Santiago L.M."/>
            <person name="Hulse-Kemp A.M."/>
            <person name="Ding M."/>
            <person name="Ye W."/>
            <person name="Kirkbride R.C."/>
            <person name="Jenkins J."/>
            <person name="Plott C."/>
            <person name="Lovell J."/>
            <person name="Lin Y.M."/>
            <person name="Vaughn R."/>
            <person name="Liu B."/>
            <person name="Simpson S."/>
            <person name="Scheffler B.E."/>
            <person name="Wen L."/>
            <person name="Saski C.A."/>
            <person name="Grover C.E."/>
            <person name="Hu G."/>
            <person name="Conover J.L."/>
            <person name="Carlson J.W."/>
            <person name="Shu S."/>
            <person name="Boston L.B."/>
            <person name="Williams M."/>
            <person name="Peterson D.G."/>
            <person name="McGee K."/>
            <person name="Jones D.C."/>
            <person name="Wendel J.F."/>
            <person name="Stelly D.M."/>
            <person name="Grimwood J."/>
            <person name="Schmutz J."/>
        </authorList>
    </citation>
    <scope>NUCLEOTIDE SEQUENCE [LARGE SCALE GENOMIC DNA]</scope>
    <source>
        <strain evidence="4">cv. TM-1</strain>
    </source>
</reference>
<dbReference type="PANTHER" id="PTHR31580">
    <property type="entry name" value="FILAMENT-LIKE PLANT PROTEIN 4"/>
    <property type="match status" value="1"/>
</dbReference>
<dbReference type="PANTHER" id="PTHR31580:SF8">
    <property type="entry name" value="FILAMENT-LIKE PROTEIN (DUF869)"/>
    <property type="match status" value="1"/>
</dbReference>
<dbReference type="KEGG" id="ghi:107894287"/>
<protein>
    <submittedName>
        <fullName evidence="5">Filament-like plant protein 7 isoform X1</fullName>
    </submittedName>
</protein>
<gene>
    <name evidence="5" type="primary">LOC107894287</name>
</gene>
<evidence type="ECO:0000313" key="4">
    <source>
        <dbReference type="Proteomes" id="UP000818029"/>
    </source>
</evidence>
<dbReference type="RefSeq" id="XP_016675056.2">
    <property type="nucleotide sequence ID" value="XM_016819567.2"/>
</dbReference>
<feature type="coiled-coil region" evidence="3">
    <location>
        <begin position="125"/>
        <end position="152"/>
    </location>
</feature>
<dbReference type="PaxDb" id="3635-A0A1U8IA08"/>
<sequence length="902" mass="101289">MEAWVFASRIQVMDQKTWLWRKKCSLKRIDEEVQMPDSGRDRIVKNLNEKLASVLLDCHAKEDVVTENVQMIQESNAGREKAEEADATLLKEGIDEALRQGKMADEKLARSDAAMKPSSEFERATNELQDKLTETNRRIEELVIENSRLSKALVVKEKLIEDQRKHKSRADAEFSALMARLDVIEKENAFLKYEFHVVEKELEIRNEEMEYNRRLADLAHKQHLDSVKRITKLEAECQKLLNVEEENMVLKAIMIHSSNLARSQTSSRPTEVEVPSMELVRSSQISSELSVTSGFDIGSINGNSSYCSWTNGLVSESEVTVQRRVKNQMQHKAITVPEMRLMDDFEEMEKLALVSGDGYNQVSDHCGFSNTKGMNSRDLVAEGSSDWLQVVLHAIFEHKRVSDRSLDEIIEDIEITLSALNKPACSMHTIESDTPDVNGYIAWKSLNTSPTAGSVCGASSVETLTGTTKKQHFHSNLRKSICKIIELIEGTGLTSYNTSSSSRNQSPKQLAGHEEYFVRVFQCQSSELETVLEQFLCTCDVLLNQRADLENFAEELSFALDWIVNNCATPTEASSARNEIKRHFGCNIWCSLEEENKRLKSDLKNMEARIESETRKGEALTLQLRESEESIGSLQAELKKLKESNDMMEDQVENQKSINEDLETQITVSKAKLNETFQKCSSLEVELEYKNNCCEELEEACFELQLQLESVAKKETPKYVTNQECKQSQNGWEITAASVKLAECQETIMNIGKQLKVLASPHDAALLHRVFSNKGGGGGAATTVINNRGVNKRFSLRDRMLADGGAKEEGLQSPNIQGTLCIHEVGNSSFPQPNNCNNMQASGLLLKASEAYLGSKNESGNAGILALAIVPSKKQGFGFLRRLLFGKKKGHNKKSCHQKTEQ</sequence>
<dbReference type="InterPro" id="IPR008587">
    <property type="entry name" value="FPP_plant"/>
</dbReference>
<dbReference type="Gene3D" id="1.10.287.1490">
    <property type="match status" value="1"/>
</dbReference>
<keyword evidence="2 3" id="KW-0175">Coiled coil</keyword>
<reference evidence="5" key="2">
    <citation type="submission" date="2025-08" db="UniProtKB">
        <authorList>
            <consortium name="RefSeq"/>
        </authorList>
    </citation>
    <scope>IDENTIFICATION</scope>
</reference>